<dbReference type="GO" id="GO:0016616">
    <property type="term" value="F:oxidoreductase activity, acting on the CH-OH group of donors, NAD or NADP as acceptor"/>
    <property type="evidence" value="ECO:0007669"/>
    <property type="project" value="InterPro"/>
</dbReference>
<evidence type="ECO:0000313" key="5">
    <source>
        <dbReference type="Proteomes" id="UP000002748"/>
    </source>
</evidence>
<evidence type="ECO:0000313" key="4">
    <source>
        <dbReference type="EMBL" id="EJT52779.1"/>
    </source>
</evidence>
<dbReference type="InterPro" id="IPR050177">
    <property type="entry name" value="Lipid_A_modif_metabolic_enz"/>
</dbReference>
<accession>J6F6S3</accession>
<reference evidence="4 5" key="1">
    <citation type="journal article" date="2012" name="Eukaryot. Cell">
        <title>Draft genome sequence of CBS 2479, the standard type strain of Trichosporon asahii.</title>
        <authorList>
            <person name="Yang R.Y."/>
            <person name="Li H.T."/>
            <person name="Zhu H."/>
            <person name="Zhou G.P."/>
            <person name="Wang M."/>
            <person name="Wang L."/>
        </authorList>
    </citation>
    <scope>NUCLEOTIDE SEQUENCE [LARGE SCALE GENOMIC DNA]</scope>
    <source>
        <strain evidence="5">ATCC 90039 / CBS 2479 / JCM 2466 / KCTC 7840 / NCYC 2677 / UAMH 7654</strain>
    </source>
</reference>
<dbReference type="Gene3D" id="3.40.50.720">
    <property type="entry name" value="NAD(P)-binding Rossmann-like Domain"/>
    <property type="match status" value="2"/>
</dbReference>
<dbReference type="OrthoDB" id="10058185at2759"/>
<dbReference type="Proteomes" id="UP000002748">
    <property type="component" value="Unassembled WGS sequence"/>
</dbReference>
<dbReference type="FunFam" id="3.40.50.720:FF:000944">
    <property type="entry name" value="Sterol-4alpha-carboxylate 3-dehydrogenase (Decarboxylating)"/>
    <property type="match status" value="1"/>
</dbReference>
<evidence type="ECO:0000256" key="2">
    <source>
        <dbReference type="ARBA" id="ARBA00023002"/>
    </source>
</evidence>
<dbReference type="RefSeq" id="XP_014184025.1">
    <property type="nucleotide sequence ID" value="XM_014328550.1"/>
</dbReference>
<keyword evidence="2" id="KW-0560">Oxidoreductase</keyword>
<comment type="similarity">
    <text evidence="1">Belongs to the 3-beta-HSD family.</text>
</comment>
<protein>
    <submittedName>
        <fullName evidence="4">C-3 sterol dehydrogenase (C-4 sterol decarboxylase)</fullName>
    </submittedName>
</protein>
<dbReference type="KEGG" id="tasa:A1Q1_01819"/>
<dbReference type="GO" id="GO:0006694">
    <property type="term" value="P:steroid biosynthetic process"/>
    <property type="evidence" value="ECO:0007669"/>
    <property type="project" value="InterPro"/>
</dbReference>
<dbReference type="Pfam" id="PF01073">
    <property type="entry name" value="3Beta_HSD"/>
    <property type="match status" value="1"/>
</dbReference>
<dbReference type="PANTHER" id="PTHR43245:SF51">
    <property type="entry name" value="SHORT CHAIN DEHYDROGENASE_REDUCTASE FAMILY 42E, MEMBER 2"/>
    <property type="match status" value="1"/>
</dbReference>
<proteinExistence type="inferred from homology"/>
<dbReference type="HOGENOM" id="CLU_007383_6_8_1"/>
<dbReference type="AlphaFoldDB" id="J6F6S3"/>
<dbReference type="PANTHER" id="PTHR43245">
    <property type="entry name" value="BIFUNCTIONAL POLYMYXIN RESISTANCE PROTEIN ARNA"/>
    <property type="match status" value="1"/>
</dbReference>
<dbReference type="SUPFAM" id="SSF51735">
    <property type="entry name" value="NAD(P)-binding Rossmann-fold domains"/>
    <property type="match status" value="1"/>
</dbReference>
<gene>
    <name evidence="4" type="ORF">A1Q1_01819</name>
</gene>
<evidence type="ECO:0000259" key="3">
    <source>
        <dbReference type="Pfam" id="PF01073"/>
    </source>
</evidence>
<dbReference type="InterPro" id="IPR002225">
    <property type="entry name" value="3Beta_OHSteriod_DH/Estase"/>
</dbReference>
<feature type="domain" description="3-beta hydroxysteroid dehydrogenase/isomerase" evidence="3">
    <location>
        <begin position="12"/>
        <end position="245"/>
    </location>
</feature>
<dbReference type="VEuPathDB" id="FungiDB:A1Q1_01819"/>
<organism evidence="4 5">
    <name type="scientific">Trichosporon asahii var. asahii (strain ATCC 90039 / CBS 2479 / JCM 2466 / KCTC 7840 / NBRC 103889/ NCYC 2677 / UAMH 7654)</name>
    <name type="common">Yeast</name>
    <dbReference type="NCBI Taxonomy" id="1186058"/>
    <lineage>
        <taxon>Eukaryota</taxon>
        <taxon>Fungi</taxon>
        <taxon>Dikarya</taxon>
        <taxon>Basidiomycota</taxon>
        <taxon>Agaricomycotina</taxon>
        <taxon>Tremellomycetes</taxon>
        <taxon>Trichosporonales</taxon>
        <taxon>Trichosporonaceae</taxon>
        <taxon>Trichosporon</taxon>
    </lineage>
</organism>
<dbReference type="EMBL" id="ALBS01000017">
    <property type="protein sequence ID" value="EJT52779.1"/>
    <property type="molecule type" value="Genomic_DNA"/>
</dbReference>
<dbReference type="GeneID" id="25985333"/>
<sequence length="454" mass="50138">MSLSPPTQESYLVIGGCGFLGRHIVEALVGRGEKNVSVFDIVQRHFDDNINFYTGDITKVEDVSDAIRKVCERRAQLRCFPEADPQSNAKIVIHTASPPHGLGREVYEKVNVEGTKIVIEACKSAGVPKLVYTSSAGVIYSGKENLINADERIKYPKVALDAYNETKAKAEELVLEANGDELLTCALRPSGIFGPGDRQAISGFYSVVKNGQTKFQIGSNENLFDWTYVGNVAHAHLLAADKLDTTYPVEGLHLPLPNVDLSLGHHRIPTSKAHPLGPKVNPTPEDQVCAARFESDEVDPSDLRPVLRSRMDQFAELADTDDNGDGPAPGAKVAGQAFFINNCEPVAFWDWTRAVWRELGHIPPYTIVLPTALGLILATLAEIFSKLTGREPGFTRFRVTFATQQRYYDSERARRLLGYTPIVGVVDGLERWTSWYKEELAKAGEPIQETEKTK</sequence>
<dbReference type="InterPro" id="IPR036291">
    <property type="entry name" value="NAD(P)-bd_dom_sf"/>
</dbReference>
<name>J6F6S3_TRIAS</name>
<evidence type="ECO:0000256" key="1">
    <source>
        <dbReference type="ARBA" id="ARBA00009219"/>
    </source>
</evidence>
<comment type="caution">
    <text evidence="4">The sequence shown here is derived from an EMBL/GenBank/DDBJ whole genome shotgun (WGS) entry which is preliminary data.</text>
</comment>